<dbReference type="InterPro" id="IPR011014">
    <property type="entry name" value="MscS_channel_TM-2"/>
</dbReference>
<feature type="transmembrane region" description="Helical" evidence="7">
    <location>
        <begin position="487"/>
        <end position="511"/>
    </location>
</feature>
<evidence type="ECO:0000313" key="12">
    <source>
        <dbReference type="EMBL" id="SBT81916.1"/>
    </source>
</evidence>
<dbReference type="InterPro" id="IPR022249">
    <property type="entry name" value="DUF3772"/>
</dbReference>
<feature type="transmembrane region" description="Helical" evidence="7">
    <location>
        <begin position="406"/>
        <end position="431"/>
    </location>
</feature>
<dbReference type="Gene3D" id="3.30.70.100">
    <property type="match status" value="1"/>
</dbReference>
<dbReference type="AlphaFoldDB" id="A0A1C3L3R9"/>
<sequence>MFKKILFKLFSLILILNLVLNITTTASANTLGASIPLKLNAVIEISKLQKDLDLLKQKLSKNITNNQLSILNTNTLQLTSAAETLITRLLPDSTQLQVQLDVIGPTPTSFVKETSTIAYSRDNINARKKLLDNQIECAKFIIFSANKILVQIVTIHRNNILSQLILNSGSIFSANFWSPILHPKLEDKHRITSLVNNINLCWQQAWSSDFILVSSILLVLTIILWFCSSLFLDKLLFWFSINMLPERMHCSFIVCSTVLITVLNISLGAQLFYLMVTSLPNVSYEVIDFADGIKCLIFFSSLIFGLGRAFLSKNCSYSQFLTIHDAIYHKIKKIPILLAILVFISGTIEQLNSSLSTSVSTTIWGYGISSLLITSVILFICFSKIRIKSTQLNLRSIKSKIEINSAIVDIIQICIFTFSITIFISLLIGYISLARFLTYELVWIAMVLFIFYLLMHFMVDFFESVFTPNTLIGVRIKHMFNIEERHLLQISTLLTAISKILLIMFAIIALINGNFEYITPLTLIPKVIKLCGVFEKLVVPANILNALIFFAIAIYILRLIKNWLEKDFLTKTMIEPGIRYSLVTLFSNFVYVLVIFILLAILGIKWDNIAWIVSALTVGIGFGLQEIVKNFISGLILLIEQKVKVGDLISISGIEGDIRCINIRATEIKINDRSTVIVPNFQLISQNVRNITMGNAQGVVTIELTFSLDINTEKVCMLLLEVYNKHKEIQVTPTPSVTFSQLNSAGIVLSITGFVRSSRIVASTKSELLVEILKNLRSNGIKL</sequence>
<feature type="domain" description="Mechanosensitive ion channel MscS C-terminal" evidence="11">
    <location>
        <begin position="699"/>
        <end position="782"/>
    </location>
</feature>
<feature type="transmembrane region" description="Helical" evidence="7">
    <location>
        <begin position="334"/>
        <end position="351"/>
    </location>
</feature>
<dbReference type="RefSeq" id="WP_083172255.1">
    <property type="nucleotide sequence ID" value="NZ_LT594522.1"/>
</dbReference>
<feature type="domain" description="DUF3772" evidence="10">
    <location>
        <begin position="144"/>
        <end position="194"/>
    </location>
</feature>
<keyword evidence="6 7" id="KW-0472">Membrane</keyword>
<evidence type="ECO:0000256" key="4">
    <source>
        <dbReference type="ARBA" id="ARBA00022692"/>
    </source>
</evidence>
<gene>
    <name evidence="12" type="ORF">TRABTM_A_00330</name>
</gene>
<dbReference type="STRING" id="1835721.TRABTM_A_00330"/>
<dbReference type="Gene3D" id="2.30.30.60">
    <property type="match status" value="1"/>
</dbReference>
<evidence type="ECO:0000256" key="1">
    <source>
        <dbReference type="ARBA" id="ARBA00004651"/>
    </source>
</evidence>
<dbReference type="InterPro" id="IPR011066">
    <property type="entry name" value="MscS_channel_C_sf"/>
</dbReference>
<dbReference type="Proteomes" id="UP000092809">
    <property type="component" value="Chromosome I"/>
</dbReference>
<feature type="transmembrane region" description="Helical" evidence="7">
    <location>
        <begin position="580"/>
        <end position="603"/>
    </location>
</feature>
<evidence type="ECO:0000256" key="2">
    <source>
        <dbReference type="ARBA" id="ARBA00008017"/>
    </source>
</evidence>
<evidence type="ECO:0000256" key="3">
    <source>
        <dbReference type="ARBA" id="ARBA00022475"/>
    </source>
</evidence>
<dbReference type="GO" id="GO:0008381">
    <property type="term" value="F:mechanosensitive monoatomic ion channel activity"/>
    <property type="evidence" value="ECO:0007669"/>
    <property type="project" value="UniProtKB-ARBA"/>
</dbReference>
<dbReference type="SUPFAM" id="SSF82861">
    <property type="entry name" value="Mechanosensitive channel protein MscS (YggB), transmembrane region"/>
    <property type="match status" value="1"/>
</dbReference>
<feature type="signal peptide" evidence="8">
    <location>
        <begin position="1"/>
        <end position="28"/>
    </location>
</feature>
<dbReference type="SUPFAM" id="SSF82689">
    <property type="entry name" value="Mechanosensitive channel protein MscS (YggB), C-terminal domain"/>
    <property type="match status" value="1"/>
</dbReference>
<dbReference type="SUPFAM" id="SSF50182">
    <property type="entry name" value="Sm-like ribonucleoproteins"/>
    <property type="match status" value="1"/>
</dbReference>
<dbReference type="EMBL" id="LT594522">
    <property type="protein sequence ID" value="SBT81916.1"/>
    <property type="molecule type" value="Genomic_DNA"/>
</dbReference>
<dbReference type="InterPro" id="IPR006685">
    <property type="entry name" value="MscS_channel_2nd"/>
</dbReference>
<feature type="transmembrane region" description="Helical" evidence="7">
    <location>
        <begin position="543"/>
        <end position="560"/>
    </location>
</feature>
<proteinExistence type="inferred from homology"/>
<dbReference type="PANTHER" id="PTHR30347">
    <property type="entry name" value="POTASSIUM CHANNEL RELATED"/>
    <property type="match status" value="1"/>
</dbReference>
<feature type="transmembrane region" description="Helical" evidence="7">
    <location>
        <begin position="296"/>
        <end position="313"/>
    </location>
</feature>
<reference evidence="13" key="1">
    <citation type="submission" date="2016-06" db="EMBL/GenBank/DDBJ databases">
        <authorList>
            <person name="Szabo Gitta"/>
        </authorList>
    </citation>
    <scope>NUCLEOTIDE SEQUENCE [LARGE SCALE GENOMIC DNA]</scope>
</reference>
<dbReference type="KEGG" id="senm:TRABTM_A_00330"/>
<evidence type="ECO:0000256" key="6">
    <source>
        <dbReference type="ARBA" id="ARBA00023136"/>
    </source>
</evidence>
<comment type="subcellular location">
    <subcellularLocation>
        <location evidence="1">Cell membrane</location>
        <topology evidence="1">Multi-pass membrane protein</topology>
    </subcellularLocation>
</comment>
<keyword evidence="8" id="KW-0732">Signal</keyword>
<dbReference type="OrthoDB" id="9799209at2"/>
<feature type="chain" id="PRO_5008678324" evidence="8">
    <location>
        <begin position="29"/>
        <end position="783"/>
    </location>
</feature>
<feature type="transmembrane region" description="Helical" evidence="7">
    <location>
        <begin position="252"/>
        <end position="276"/>
    </location>
</feature>
<keyword evidence="4 7" id="KW-0812">Transmembrane</keyword>
<accession>A0A1C3L3R9</accession>
<dbReference type="InterPro" id="IPR052702">
    <property type="entry name" value="MscS-like_channel"/>
</dbReference>
<evidence type="ECO:0000256" key="8">
    <source>
        <dbReference type="SAM" id="SignalP"/>
    </source>
</evidence>
<dbReference type="InterPro" id="IPR010920">
    <property type="entry name" value="LSM_dom_sf"/>
</dbReference>
<dbReference type="Pfam" id="PF12607">
    <property type="entry name" value="DUF3772"/>
    <property type="match status" value="1"/>
</dbReference>
<evidence type="ECO:0000256" key="5">
    <source>
        <dbReference type="ARBA" id="ARBA00022989"/>
    </source>
</evidence>
<keyword evidence="3" id="KW-1003">Cell membrane</keyword>
<feature type="transmembrane region" description="Helical" evidence="7">
    <location>
        <begin position="609"/>
        <end position="628"/>
    </location>
</feature>
<feature type="transmembrane region" description="Helical" evidence="7">
    <location>
        <begin position="443"/>
        <end position="466"/>
    </location>
</feature>
<dbReference type="InterPro" id="IPR023408">
    <property type="entry name" value="MscS_beta-dom_sf"/>
</dbReference>
<evidence type="ECO:0000259" key="9">
    <source>
        <dbReference type="Pfam" id="PF00924"/>
    </source>
</evidence>
<feature type="transmembrane region" description="Helical" evidence="7">
    <location>
        <begin position="210"/>
        <end position="232"/>
    </location>
</feature>
<feature type="transmembrane region" description="Helical" evidence="7">
    <location>
        <begin position="363"/>
        <end position="385"/>
    </location>
</feature>
<comment type="similarity">
    <text evidence="2">Belongs to the MscS (TC 1.A.23) family.</text>
</comment>
<feature type="domain" description="Mechanosensitive ion channel MscS" evidence="9">
    <location>
        <begin position="627"/>
        <end position="692"/>
    </location>
</feature>
<organism evidence="12 13">
    <name type="scientific">secondary endosymbiont of Trabutina mannipara</name>
    <dbReference type="NCBI Taxonomy" id="1835721"/>
    <lineage>
        <taxon>Bacteria</taxon>
        <taxon>Pseudomonadati</taxon>
        <taxon>Pseudomonadota</taxon>
        <taxon>Gammaproteobacteria</taxon>
        <taxon>Enterobacterales</taxon>
        <taxon>Enterobacteriaceae</taxon>
    </lineage>
</organism>
<dbReference type="Gene3D" id="1.10.287.1260">
    <property type="match status" value="1"/>
</dbReference>
<evidence type="ECO:0000259" key="10">
    <source>
        <dbReference type="Pfam" id="PF12607"/>
    </source>
</evidence>
<evidence type="ECO:0000313" key="13">
    <source>
        <dbReference type="Proteomes" id="UP000092809"/>
    </source>
</evidence>
<dbReference type="InterPro" id="IPR049278">
    <property type="entry name" value="MS_channel_C"/>
</dbReference>
<keyword evidence="13" id="KW-1185">Reference proteome</keyword>
<evidence type="ECO:0000259" key="11">
    <source>
        <dbReference type="Pfam" id="PF21082"/>
    </source>
</evidence>
<dbReference type="PANTHER" id="PTHR30347:SF9">
    <property type="entry name" value="MINICONDUCTANCE MECHANOSENSITIVE CHANNEL MSCM"/>
    <property type="match status" value="1"/>
</dbReference>
<protein>
    <submittedName>
        <fullName evidence="12">Putative mechanosensitive (Mcs) ion channel protein</fullName>
    </submittedName>
</protein>
<dbReference type="Pfam" id="PF00924">
    <property type="entry name" value="MS_channel_2nd"/>
    <property type="match status" value="1"/>
</dbReference>
<keyword evidence="5 7" id="KW-1133">Transmembrane helix</keyword>
<dbReference type="PATRIC" id="fig|1835721.3.peg.32"/>
<evidence type="ECO:0000256" key="7">
    <source>
        <dbReference type="SAM" id="Phobius"/>
    </source>
</evidence>
<dbReference type="Pfam" id="PF21082">
    <property type="entry name" value="MS_channel_3rd"/>
    <property type="match status" value="1"/>
</dbReference>
<dbReference type="GO" id="GO:0005886">
    <property type="term" value="C:plasma membrane"/>
    <property type="evidence" value="ECO:0007669"/>
    <property type="project" value="UniProtKB-SubCell"/>
</dbReference>
<name>A0A1C3L3R9_9ENTR</name>